<comment type="caution">
    <text evidence="1">The sequence shown here is derived from an EMBL/GenBank/DDBJ whole genome shotgun (WGS) entry which is preliminary data.</text>
</comment>
<organism evidence="1 2">
    <name type="scientific">Aquirufa regiilacus</name>
    <dbReference type="NCBI Taxonomy" id="3024868"/>
    <lineage>
        <taxon>Bacteria</taxon>
        <taxon>Pseudomonadati</taxon>
        <taxon>Bacteroidota</taxon>
        <taxon>Cytophagia</taxon>
        <taxon>Cytophagales</taxon>
        <taxon>Flectobacillaceae</taxon>
        <taxon>Aquirufa</taxon>
    </lineage>
</organism>
<protein>
    <recommendedName>
        <fullName evidence="3">Circadian clock protein KaiB</fullName>
    </recommendedName>
</protein>
<name>A0ABU3TTK3_9BACT</name>
<evidence type="ECO:0000313" key="2">
    <source>
        <dbReference type="Proteomes" id="UP001249959"/>
    </source>
</evidence>
<accession>A0ABU3TTK3</accession>
<dbReference type="RefSeq" id="WP_315574328.1">
    <property type="nucleotide sequence ID" value="NZ_JARDXH010000001.1"/>
</dbReference>
<proteinExistence type="predicted"/>
<evidence type="ECO:0008006" key="3">
    <source>
        <dbReference type="Google" id="ProtNLM"/>
    </source>
</evidence>
<dbReference type="Proteomes" id="UP001249959">
    <property type="component" value="Unassembled WGS sequence"/>
</dbReference>
<gene>
    <name evidence="1" type="ORF">PQG45_09100</name>
</gene>
<sequence>MKTIAVFGGNPDIVAVLVRLINQYETAEAVSFAEVDELLNARFDLVLLSSSVSEADEAKIRAQVSLPIIQHYGGGSGLLRAELMPYLD</sequence>
<keyword evidence="2" id="KW-1185">Reference proteome</keyword>
<reference evidence="1 2" key="1">
    <citation type="submission" date="2023-09" db="EMBL/GenBank/DDBJ databases">
        <title>Aquirufa genomes.</title>
        <authorList>
            <person name="Pitt A."/>
        </authorList>
    </citation>
    <scope>NUCLEOTIDE SEQUENCE [LARGE SCALE GENOMIC DNA]</scope>
    <source>
        <strain evidence="1 2">LEOWEIH-7C</strain>
    </source>
</reference>
<dbReference type="EMBL" id="JAVNWW010000004">
    <property type="protein sequence ID" value="MDU0809188.1"/>
    <property type="molecule type" value="Genomic_DNA"/>
</dbReference>
<evidence type="ECO:0000313" key="1">
    <source>
        <dbReference type="EMBL" id="MDU0809188.1"/>
    </source>
</evidence>